<dbReference type="EnsemblMetazoa" id="Aqu2.1.30600_001">
    <property type="protein sequence ID" value="Aqu2.1.30600_001"/>
    <property type="gene ID" value="Aqu2.1.30600"/>
</dbReference>
<sequence length="63" mass="6811">MLEPAGFKLLSGLKPMANPRLMPLSRKTASPWSGMEAKKGSPSCKGRNLRTNWEAVANEIIAA</sequence>
<dbReference type="AlphaFoldDB" id="A0A1X7URI7"/>
<organism evidence="2">
    <name type="scientific">Amphimedon queenslandica</name>
    <name type="common">Sponge</name>
    <dbReference type="NCBI Taxonomy" id="400682"/>
    <lineage>
        <taxon>Eukaryota</taxon>
        <taxon>Metazoa</taxon>
        <taxon>Porifera</taxon>
        <taxon>Demospongiae</taxon>
        <taxon>Heteroscleromorpha</taxon>
        <taxon>Haplosclerida</taxon>
        <taxon>Niphatidae</taxon>
        <taxon>Amphimedon</taxon>
    </lineage>
</organism>
<name>A0A1X7URI7_AMPQE</name>
<proteinExistence type="predicted"/>
<feature type="region of interest" description="Disordered" evidence="1">
    <location>
        <begin position="20"/>
        <end position="46"/>
    </location>
</feature>
<reference evidence="2" key="1">
    <citation type="submission" date="2017-05" db="UniProtKB">
        <authorList>
            <consortium name="EnsemblMetazoa"/>
        </authorList>
    </citation>
    <scope>IDENTIFICATION</scope>
</reference>
<protein>
    <submittedName>
        <fullName evidence="2">Uncharacterized protein</fullName>
    </submittedName>
</protein>
<accession>A0A1X7URI7</accession>
<dbReference type="InParanoid" id="A0A1X7URI7"/>
<evidence type="ECO:0000256" key="1">
    <source>
        <dbReference type="SAM" id="MobiDB-lite"/>
    </source>
</evidence>
<evidence type="ECO:0000313" key="2">
    <source>
        <dbReference type="EnsemblMetazoa" id="Aqu2.1.30600_001"/>
    </source>
</evidence>